<accession>A0ABY6JA29</accession>
<reference evidence="3 4" key="1">
    <citation type="submission" date="2021-05" db="EMBL/GenBank/DDBJ databases">
        <title>Isolation, identification, and the growth promoting effects of Pantoea dispersa strain YSD J2 from the aboveground leaves of Cyperus esculentus L.Var. Sativus.</title>
        <authorList>
            <person name="Wang S."/>
            <person name="Tang X.M."/>
            <person name="Huang Y.N."/>
        </authorList>
    </citation>
    <scope>NUCLEOTIDE SEQUENCE [LARGE SCALE GENOMIC DNA]</scope>
    <source>
        <strain evidence="4">YSD YN2</strain>
    </source>
</reference>
<feature type="domain" description="Toxin SymE-like" evidence="2">
    <location>
        <begin position="18"/>
        <end position="67"/>
    </location>
</feature>
<evidence type="ECO:0000256" key="1">
    <source>
        <dbReference type="SAM" id="MobiDB-lite"/>
    </source>
</evidence>
<keyword evidence="4" id="KW-1185">Reference proteome</keyword>
<dbReference type="EMBL" id="CP074352">
    <property type="protein sequence ID" value="UYU30697.1"/>
    <property type="molecule type" value="Genomic_DNA"/>
</dbReference>
<dbReference type="Proteomes" id="UP001156318">
    <property type="component" value="Chromosome"/>
</dbReference>
<dbReference type="Pfam" id="PF08845">
    <property type="entry name" value="SymE_toxin"/>
    <property type="match status" value="1"/>
</dbReference>
<sequence length="99" mass="10753">MTTSLQYQQQTSAPGKNQRRCTVGYLPNAGDTTTPAIRLSGKWLRDAGFETGKGVTIKIAADCIVLIPDNDDVCELNRQLKQANQLLAVVKEGAVHVLK</sequence>
<evidence type="ECO:0000259" key="2">
    <source>
        <dbReference type="Pfam" id="PF08845"/>
    </source>
</evidence>
<dbReference type="RefSeq" id="WP_051640491.1">
    <property type="nucleotide sequence ID" value="NZ_CP074352.1"/>
</dbReference>
<feature type="region of interest" description="Disordered" evidence="1">
    <location>
        <begin position="1"/>
        <end position="21"/>
    </location>
</feature>
<evidence type="ECO:0000313" key="4">
    <source>
        <dbReference type="Proteomes" id="UP001156318"/>
    </source>
</evidence>
<protein>
    <submittedName>
        <fullName evidence="3">Type I toxin-antitoxin system SymE family toxin</fullName>
    </submittedName>
</protein>
<feature type="compositionally biased region" description="Polar residues" evidence="1">
    <location>
        <begin position="1"/>
        <end position="15"/>
    </location>
</feature>
<dbReference type="InterPro" id="IPR014944">
    <property type="entry name" value="Toxin_SymE-like"/>
</dbReference>
<evidence type="ECO:0000313" key="3">
    <source>
        <dbReference type="EMBL" id="UYU30697.1"/>
    </source>
</evidence>
<gene>
    <name evidence="3" type="ORF">KFZ77_12545</name>
</gene>
<organism evidence="3 4">
    <name type="scientific">Siccibacter colletis</name>
    <dbReference type="NCBI Taxonomy" id="1505757"/>
    <lineage>
        <taxon>Bacteria</taxon>
        <taxon>Pseudomonadati</taxon>
        <taxon>Pseudomonadota</taxon>
        <taxon>Gammaproteobacteria</taxon>
        <taxon>Enterobacterales</taxon>
        <taxon>Enterobacteriaceae</taxon>
        <taxon>Siccibacter</taxon>
    </lineage>
</organism>
<name>A0ABY6JA29_9ENTR</name>
<proteinExistence type="predicted"/>